<dbReference type="InterPro" id="IPR001940">
    <property type="entry name" value="Peptidase_S1C"/>
</dbReference>
<dbReference type="SUPFAM" id="SSF50494">
    <property type="entry name" value="Trypsin-like serine proteases"/>
    <property type="match status" value="1"/>
</dbReference>
<dbReference type="OrthoDB" id="189567at2"/>
<dbReference type="Gene3D" id="2.40.10.120">
    <property type="match status" value="1"/>
</dbReference>
<feature type="compositionally biased region" description="Basic and acidic residues" evidence="4">
    <location>
        <begin position="257"/>
        <end position="266"/>
    </location>
</feature>
<dbReference type="InterPro" id="IPR043504">
    <property type="entry name" value="Peptidase_S1_PA_chymotrypsin"/>
</dbReference>
<dbReference type="GO" id="GO:0006508">
    <property type="term" value="P:proteolysis"/>
    <property type="evidence" value="ECO:0007669"/>
    <property type="project" value="UniProtKB-KW"/>
</dbReference>
<keyword evidence="8" id="KW-1185">Reference proteome</keyword>
<gene>
    <name evidence="7" type="ORF">SAMN02745181_3646</name>
</gene>
<dbReference type="PROSITE" id="PS51257">
    <property type="entry name" value="PROKAR_LIPOPROTEIN"/>
    <property type="match status" value="1"/>
</dbReference>
<sequence>MMKTFGLGAVASLSLLLSCSNLPLWAQASLPGEQRTNGYDVEAAFEPQRQVLQGSSAVFYTGRKNFLYGVVMSEDGWILTKESDIHGAQDLSVRVDKNKYTEPKIMAKDGRWDLALVKIDAEGLTPVTFAESSAIPQGSWVIGNGSSSRANRRVSIGIISAKSRKIDGAAPVVMGVQLEEVENGLKINDVTADTGAAKAGLLKGDIITKFEGDTVLKRESLIEKILDNIPGDKVEVEYLRGGQKMTTEMELMAREDAFGEQQKSRNDQMSGDVSGRRNNFPRVLQTNLPLNSRTVGGPLLDLNGMCIGMNIARANRAESYAIPLEELKEVYQKLRKEASGN</sequence>
<dbReference type="AlphaFoldDB" id="A0A1M6RNS2"/>
<evidence type="ECO:0000256" key="3">
    <source>
        <dbReference type="ARBA" id="ARBA00022801"/>
    </source>
</evidence>
<protein>
    <submittedName>
        <fullName evidence="7">Trypsin-like peptidase domain-containing protein</fullName>
    </submittedName>
</protein>
<evidence type="ECO:0000256" key="2">
    <source>
        <dbReference type="ARBA" id="ARBA00022670"/>
    </source>
</evidence>
<reference evidence="7 8" key="1">
    <citation type="submission" date="2016-11" db="EMBL/GenBank/DDBJ databases">
        <authorList>
            <person name="Jaros S."/>
            <person name="Januszkiewicz K."/>
            <person name="Wedrychowicz H."/>
        </authorList>
    </citation>
    <scope>NUCLEOTIDE SEQUENCE [LARGE SCALE GENOMIC DNA]</scope>
    <source>
        <strain evidence="7 8">DSM 18772</strain>
    </source>
</reference>
<dbReference type="InterPro" id="IPR009003">
    <property type="entry name" value="Peptidase_S1_PA"/>
</dbReference>
<dbReference type="PANTHER" id="PTHR22939:SF129">
    <property type="entry name" value="SERINE PROTEASE HTRA2, MITOCHONDRIAL"/>
    <property type="match status" value="1"/>
</dbReference>
<dbReference type="SUPFAM" id="SSF50156">
    <property type="entry name" value="PDZ domain-like"/>
    <property type="match status" value="1"/>
</dbReference>
<feature type="chain" id="PRO_5012274452" evidence="5">
    <location>
        <begin position="27"/>
        <end position="341"/>
    </location>
</feature>
<name>A0A1M6RNS2_9BACT</name>
<dbReference type="Pfam" id="PF13365">
    <property type="entry name" value="Trypsin_2"/>
    <property type="match status" value="1"/>
</dbReference>
<dbReference type="InterPro" id="IPR001478">
    <property type="entry name" value="PDZ"/>
</dbReference>
<evidence type="ECO:0000313" key="7">
    <source>
        <dbReference type="EMBL" id="SHK33978.1"/>
    </source>
</evidence>
<dbReference type="Gene3D" id="2.40.10.10">
    <property type="entry name" value="Trypsin-like serine proteases"/>
    <property type="match status" value="1"/>
</dbReference>
<feature type="signal peptide" evidence="5">
    <location>
        <begin position="1"/>
        <end position="26"/>
    </location>
</feature>
<dbReference type="RefSeq" id="WP_143185189.1">
    <property type="nucleotide sequence ID" value="NZ_FQYR01000008.1"/>
</dbReference>
<evidence type="ECO:0000256" key="5">
    <source>
        <dbReference type="SAM" id="SignalP"/>
    </source>
</evidence>
<dbReference type="Gene3D" id="2.30.42.10">
    <property type="match status" value="1"/>
</dbReference>
<keyword evidence="5" id="KW-0732">Signal</keyword>
<proteinExistence type="inferred from homology"/>
<evidence type="ECO:0000259" key="6">
    <source>
        <dbReference type="SMART" id="SM00228"/>
    </source>
</evidence>
<dbReference type="InParanoid" id="A0A1M6RNS2"/>
<dbReference type="Pfam" id="PF13180">
    <property type="entry name" value="PDZ_2"/>
    <property type="match status" value="1"/>
</dbReference>
<dbReference type="GO" id="GO:0004252">
    <property type="term" value="F:serine-type endopeptidase activity"/>
    <property type="evidence" value="ECO:0007669"/>
    <property type="project" value="InterPro"/>
</dbReference>
<dbReference type="PANTHER" id="PTHR22939">
    <property type="entry name" value="SERINE PROTEASE FAMILY S1C HTRA-RELATED"/>
    <property type="match status" value="1"/>
</dbReference>
<dbReference type="PRINTS" id="PR00834">
    <property type="entry name" value="PROTEASES2C"/>
</dbReference>
<organism evidence="7 8">
    <name type="scientific">Rubritalea squalenifaciens DSM 18772</name>
    <dbReference type="NCBI Taxonomy" id="1123071"/>
    <lineage>
        <taxon>Bacteria</taxon>
        <taxon>Pseudomonadati</taxon>
        <taxon>Verrucomicrobiota</taxon>
        <taxon>Verrucomicrobiia</taxon>
        <taxon>Verrucomicrobiales</taxon>
        <taxon>Rubritaleaceae</taxon>
        <taxon>Rubritalea</taxon>
    </lineage>
</organism>
<evidence type="ECO:0000256" key="4">
    <source>
        <dbReference type="SAM" id="MobiDB-lite"/>
    </source>
</evidence>
<feature type="domain" description="PDZ" evidence="6">
    <location>
        <begin position="172"/>
        <end position="242"/>
    </location>
</feature>
<feature type="region of interest" description="Disordered" evidence="4">
    <location>
        <begin position="257"/>
        <end position="278"/>
    </location>
</feature>
<dbReference type="EMBL" id="FQYR01000008">
    <property type="protein sequence ID" value="SHK33978.1"/>
    <property type="molecule type" value="Genomic_DNA"/>
</dbReference>
<accession>A0A1M6RNS2</accession>
<evidence type="ECO:0000256" key="1">
    <source>
        <dbReference type="ARBA" id="ARBA00010541"/>
    </source>
</evidence>
<dbReference type="InterPro" id="IPR036034">
    <property type="entry name" value="PDZ_sf"/>
</dbReference>
<dbReference type="Proteomes" id="UP000184510">
    <property type="component" value="Unassembled WGS sequence"/>
</dbReference>
<keyword evidence="3" id="KW-0378">Hydrolase</keyword>
<comment type="similarity">
    <text evidence="1">Belongs to the peptidase S1C family.</text>
</comment>
<dbReference type="SMART" id="SM00228">
    <property type="entry name" value="PDZ"/>
    <property type="match status" value="1"/>
</dbReference>
<dbReference type="STRING" id="1123071.SAMN02745181_3646"/>
<evidence type="ECO:0000313" key="8">
    <source>
        <dbReference type="Proteomes" id="UP000184510"/>
    </source>
</evidence>
<keyword evidence="2" id="KW-0645">Protease</keyword>